<comment type="caution">
    <text evidence="2">The sequence shown here is derived from an EMBL/GenBank/DDBJ whole genome shotgun (WGS) entry which is preliminary data.</text>
</comment>
<protein>
    <submittedName>
        <fullName evidence="2">Uncharacterized protein</fullName>
    </submittedName>
</protein>
<feature type="transmembrane region" description="Helical" evidence="1">
    <location>
        <begin position="56"/>
        <end position="74"/>
    </location>
</feature>
<dbReference type="Proteomes" id="UP000728106">
    <property type="component" value="Unassembled WGS sequence"/>
</dbReference>
<sequence>MASVDKDYKRFQPGRNVWKKMSRFLFLSAERIAIAFGMFVANYIIIRAVFPYTFPWPKVLFIFLSVVVTIFFLLPAPSNPSQTMFWEVTLRPIIGFLRRGREESLVIEPMDDDRREK</sequence>
<evidence type="ECO:0000313" key="4">
    <source>
        <dbReference type="Proteomes" id="UP000650485"/>
    </source>
</evidence>
<reference evidence="3" key="1">
    <citation type="submission" date="2020-02" db="EMBL/GenBank/DDBJ databases">
        <authorList>
            <person name="Fontana A."/>
            <person name="Patrone V."/>
            <person name="Morelli L."/>
        </authorList>
    </citation>
    <scope>NUCLEOTIDE SEQUENCE</scope>
    <source>
        <strain evidence="3">CCUG 43002</strain>
    </source>
</reference>
<dbReference type="Proteomes" id="UP000650485">
    <property type="component" value="Unassembled WGS sequence"/>
</dbReference>
<proteinExistence type="predicted"/>
<accession>A0A8G0M1A2</accession>
<evidence type="ECO:0000313" key="2">
    <source>
        <dbReference type="EMBL" id="MBC6499239.1"/>
    </source>
</evidence>
<evidence type="ECO:0000313" key="5">
    <source>
        <dbReference type="Proteomes" id="UP000728106"/>
    </source>
</evidence>
<reference evidence="3 5" key="3">
    <citation type="journal article" date="2021" name="Int. J. Food Microbiol.">
        <title>Safety demonstration of a microbial species for use in the food chain: Weissella confusa.</title>
        <authorList>
            <person name="Bourdichon F."/>
            <person name="Patrone V."/>
            <person name="Fontana A."/>
            <person name="Milani G."/>
            <person name="Morelli L."/>
        </authorList>
    </citation>
    <scope>NUCLEOTIDE SEQUENCE [LARGE SCALE GENOMIC DNA]</scope>
    <source>
        <strain evidence="3 5">CCUG 43002</strain>
    </source>
</reference>
<name>A0A8G0M1A2_WEICO</name>
<dbReference type="EMBL" id="JAAOCP010000017">
    <property type="protein sequence ID" value="MBJ7639833.1"/>
    <property type="molecule type" value="Genomic_DNA"/>
</dbReference>
<gene>
    <name evidence="2" type="ORF">H7R52_11255</name>
    <name evidence="3" type="ORF">HAU20_10665</name>
</gene>
<keyword evidence="1" id="KW-1133">Transmembrane helix</keyword>
<keyword evidence="1" id="KW-0472">Membrane</keyword>
<feature type="transmembrane region" description="Helical" evidence="1">
    <location>
        <begin position="24"/>
        <end position="50"/>
    </location>
</feature>
<evidence type="ECO:0000313" key="3">
    <source>
        <dbReference type="EMBL" id="MBJ7639833.1"/>
    </source>
</evidence>
<keyword evidence="5" id="KW-1185">Reference proteome</keyword>
<dbReference type="RefSeq" id="WP_199411905.1">
    <property type="nucleotide sequence ID" value="NZ_CP080582.1"/>
</dbReference>
<dbReference type="EMBL" id="JACSZT010000008">
    <property type="protein sequence ID" value="MBC6499239.1"/>
    <property type="molecule type" value="Genomic_DNA"/>
</dbReference>
<evidence type="ECO:0000256" key="1">
    <source>
        <dbReference type="SAM" id="Phobius"/>
    </source>
</evidence>
<dbReference type="AlphaFoldDB" id="A0A8G0M1A2"/>
<organism evidence="2 4">
    <name type="scientific">Weissella confusa</name>
    <name type="common">Lactobacillus confusus</name>
    <dbReference type="NCBI Taxonomy" id="1583"/>
    <lineage>
        <taxon>Bacteria</taxon>
        <taxon>Bacillati</taxon>
        <taxon>Bacillota</taxon>
        <taxon>Bacilli</taxon>
        <taxon>Lactobacillales</taxon>
        <taxon>Lactobacillaceae</taxon>
        <taxon>Weissella</taxon>
    </lineage>
</organism>
<keyword evidence="1" id="KW-0812">Transmembrane</keyword>
<reference evidence="2" key="2">
    <citation type="submission" date="2020-08" db="EMBL/GenBank/DDBJ databases">
        <title>Complete genome sequence of Weissella confusa strain FS54 provides insights into metabolic potential.</title>
        <authorList>
            <person name="Fhoula I."/>
            <person name="Najjari A."/>
            <person name="Lekired A."/>
            <person name="Bessrour-Aouam N."/>
            <person name="Jaballah S."/>
            <person name="Klibi N."/>
            <person name="Ouzari H.-I."/>
        </authorList>
    </citation>
    <scope>NUCLEOTIDE SEQUENCE</scope>
    <source>
        <strain evidence="2">FS54</strain>
    </source>
</reference>